<dbReference type="EMBL" id="ACPB03037730">
    <property type="status" value="NOT_ANNOTATED_CDS"/>
    <property type="molecule type" value="Genomic_DNA"/>
</dbReference>
<sequence>MKTIIVFFGLLGCIFCTALVTTHVRTGPDHCRDVYNQAVQNFDSGR</sequence>
<dbReference type="EnsemblMetazoa" id="RPRC012705-RA">
    <property type="protein sequence ID" value="RPRC012705-PA"/>
    <property type="gene ID" value="RPRC012705"/>
</dbReference>
<dbReference type="AlphaFoldDB" id="T1I8T3"/>
<dbReference type="InParanoid" id="T1I8T3"/>
<dbReference type="VEuPathDB" id="VectorBase:RPRC012705"/>
<reference evidence="1" key="1">
    <citation type="submission" date="2015-05" db="UniProtKB">
        <authorList>
            <consortium name="EnsemblMetazoa"/>
        </authorList>
    </citation>
    <scope>IDENTIFICATION</scope>
</reference>
<dbReference type="HOGENOM" id="CLU_3194090_0_0_1"/>
<dbReference type="Proteomes" id="UP000015103">
    <property type="component" value="Unassembled WGS sequence"/>
</dbReference>
<organism evidence="1 2">
    <name type="scientific">Rhodnius prolixus</name>
    <name type="common">Triatomid bug</name>
    <dbReference type="NCBI Taxonomy" id="13249"/>
    <lineage>
        <taxon>Eukaryota</taxon>
        <taxon>Metazoa</taxon>
        <taxon>Ecdysozoa</taxon>
        <taxon>Arthropoda</taxon>
        <taxon>Hexapoda</taxon>
        <taxon>Insecta</taxon>
        <taxon>Pterygota</taxon>
        <taxon>Neoptera</taxon>
        <taxon>Paraneoptera</taxon>
        <taxon>Hemiptera</taxon>
        <taxon>Heteroptera</taxon>
        <taxon>Panheteroptera</taxon>
        <taxon>Cimicomorpha</taxon>
        <taxon>Reduviidae</taxon>
        <taxon>Triatominae</taxon>
        <taxon>Rhodnius</taxon>
    </lineage>
</organism>
<evidence type="ECO:0000313" key="2">
    <source>
        <dbReference type="Proteomes" id="UP000015103"/>
    </source>
</evidence>
<proteinExistence type="predicted"/>
<evidence type="ECO:0000313" key="1">
    <source>
        <dbReference type="EnsemblMetazoa" id="RPRC012705-PA"/>
    </source>
</evidence>
<keyword evidence="2" id="KW-1185">Reference proteome</keyword>
<protein>
    <submittedName>
        <fullName evidence="1">Uncharacterized protein</fullName>
    </submittedName>
</protein>
<accession>T1I8T3</accession>
<name>T1I8T3_RHOPR</name>